<keyword evidence="2" id="KW-0548">Nucleotidyltransferase</keyword>
<evidence type="ECO:0000313" key="2">
    <source>
        <dbReference type="EMBL" id="OWY93917.1"/>
    </source>
</evidence>
<dbReference type="GO" id="GO:0003676">
    <property type="term" value="F:nucleic acid binding"/>
    <property type="evidence" value="ECO:0007669"/>
    <property type="project" value="InterPro"/>
</dbReference>
<dbReference type="SUPFAM" id="SSF53098">
    <property type="entry name" value="Ribonuclease H-like"/>
    <property type="match status" value="1"/>
</dbReference>
<proteinExistence type="predicted"/>
<name>A0A225UL04_9STRA</name>
<dbReference type="GO" id="GO:0003964">
    <property type="term" value="F:RNA-directed DNA polymerase activity"/>
    <property type="evidence" value="ECO:0007669"/>
    <property type="project" value="UniProtKB-KW"/>
</dbReference>
<keyword evidence="2" id="KW-0808">Transferase</keyword>
<dbReference type="InterPro" id="IPR036397">
    <property type="entry name" value="RNaseH_sf"/>
</dbReference>
<feature type="compositionally biased region" description="Polar residues" evidence="1">
    <location>
        <begin position="84"/>
        <end position="97"/>
    </location>
</feature>
<keyword evidence="2" id="KW-0695">RNA-directed DNA polymerase</keyword>
<protein>
    <submittedName>
        <fullName evidence="2">Reverse transcriptase</fullName>
    </submittedName>
</protein>
<comment type="caution">
    <text evidence="2">The sequence shown here is derived from an EMBL/GenBank/DDBJ whole genome shotgun (WGS) entry which is preliminary data.</text>
</comment>
<organism evidence="2 3">
    <name type="scientific">Phytophthora megakarya</name>
    <dbReference type="NCBI Taxonomy" id="4795"/>
    <lineage>
        <taxon>Eukaryota</taxon>
        <taxon>Sar</taxon>
        <taxon>Stramenopiles</taxon>
        <taxon>Oomycota</taxon>
        <taxon>Peronosporomycetes</taxon>
        <taxon>Peronosporales</taxon>
        <taxon>Peronosporaceae</taxon>
        <taxon>Phytophthora</taxon>
    </lineage>
</organism>
<dbReference type="Proteomes" id="UP000198211">
    <property type="component" value="Unassembled WGS sequence"/>
</dbReference>
<evidence type="ECO:0000256" key="1">
    <source>
        <dbReference type="SAM" id="MobiDB-lite"/>
    </source>
</evidence>
<sequence>MAYRPQANGTAERMVQTATRALKMYVRDLDQKDWDEYSERLTFAINTAHDRIRGDTPHYWVHGLHCQSDARDGEIETRGHTESSDTINNPGNKSMPD</sequence>
<dbReference type="OrthoDB" id="123681at2759"/>
<feature type="compositionally biased region" description="Basic and acidic residues" evidence="1">
    <location>
        <begin position="71"/>
        <end position="83"/>
    </location>
</feature>
<accession>A0A225UL04</accession>
<dbReference type="InterPro" id="IPR012337">
    <property type="entry name" value="RNaseH-like_sf"/>
</dbReference>
<keyword evidence="3" id="KW-1185">Reference proteome</keyword>
<feature type="region of interest" description="Disordered" evidence="1">
    <location>
        <begin position="71"/>
        <end position="97"/>
    </location>
</feature>
<dbReference type="Gene3D" id="3.30.420.10">
    <property type="entry name" value="Ribonuclease H-like superfamily/Ribonuclease H"/>
    <property type="match status" value="1"/>
</dbReference>
<reference evidence="3" key="1">
    <citation type="submission" date="2017-03" db="EMBL/GenBank/DDBJ databases">
        <title>Phytopthora megakarya and P. palmivora, two closely related causual agents of cacao black pod achieved similar genome size and gene model numbers by different mechanisms.</title>
        <authorList>
            <person name="Ali S."/>
            <person name="Shao J."/>
            <person name="Larry D.J."/>
            <person name="Kronmiller B."/>
            <person name="Shen D."/>
            <person name="Strem M.D."/>
            <person name="Melnick R.L."/>
            <person name="Guiltinan M.J."/>
            <person name="Tyler B.M."/>
            <person name="Meinhardt L.W."/>
            <person name="Bailey B.A."/>
        </authorList>
    </citation>
    <scope>NUCLEOTIDE SEQUENCE [LARGE SCALE GENOMIC DNA]</scope>
    <source>
        <strain evidence="3">zdho120</strain>
    </source>
</reference>
<evidence type="ECO:0000313" key="3">
    <source>
        <dbReference type="Proteomes" id="UP000198211"/>
    </source>
</evidence>
<dbReference type="AlphaFoldDB" id="A0A225UL04"/>
<gene>
    <name evidence="2" type="ORF">PHMEG_00036508</name>
</gene>
<dbReference type="EMBL" id="NBNE01015215">
    <property type="protein sequence ID" value="OWY93917.1"/>
    <property type="molecule type" value="Genomic_DNA"/>
</dbReference>